<evidence type="ECO:0000313" key="9">
    <source>
        <dbReference type="Proteomes" id="UP000818603"/>
    </source>
</evidence>
<dbReference type="SUPFAM" id="SSF47384">
    <property type="entry name" value="Homodimeric domain of signal transducing histidine kinase"/>
    <property type="match status" value="1"/>
</dbReference>
<keyword evidence="7" id="KW-0808">Transferase</keyword>
<dbReference type="RefSeq" id="WP_155136949.1">
    <property type="nucleotide sequence ID" value="NZ_BMGZ01000001.1"/>
</dbReference>
<evidence type="ECO:0000256" key="1">
    <source>
        <dbReference type="ARBA" id="ARBA00000085"/>
    </source>
</evidence>
<dbReference type="Gene3D" id="3.30.565.10">
    <property type="entry name" value="Histidine kinase-like ATPase, C-terminal domain"/>
    <property type="match status" value="1"/>
</dbReference>
<evidence type="ECO:0000259" key="5">
    <source>
        <dbReference type="PROSITE" id="PS50109"/>
    </source>
</evidence>
<dbReference type="CDD" id="cd00082">
    <property type="entry name" value="HisKA"/>
    <property type="match status" value="1"/>
</dbReference>
<evidence type="ECO:0000313" key="8">
    <source>
        <dbReference type="Proteomes" id="UP000621856"/>
    </source>
</evidence>
<feature type="transmembrane region" description="Helical" evidence="4">
    <location>
        <begin position="143"/>
        <end position="163"/>
    </location>
</feature>
<feature type="transmembrane region" description="Helical" evidence="4">
    <location>
        <begin position="65"/>
        <end position="83"/>
    </location>
</feature>
<feature type="region of interest" description="Disordered" evidence="3">
    <location>
        <begin position="449"/>
        <end position="471"/>
    </location>
</feature>
<dbReference type="InterPro" id="IPR036890">
    <property type="entry name" value="HATPase_C_sf"/>
</dbReference>
<dbReference type="EMBL" id="BMGZ01000001">
    <property type="protein sequence ID" value="GGH93433.1"/>
    <property type="molecule type" value="Genomic_DNA"/>
</dbReference>
<reference evidence="7 9" key="2">
    <citation type="submission" date="2020-02" db="EMBL/GenBank/DDBJ databases">
        <title>Genome sequence of Parvularcula flava strain NH6-79.</title>
        <authorList>
            <person name="Abdul Karim M.H."/>
            <person name="Lam M.Q."/>
            <person name="Chen S.J."/>
            <person name="Yahya A."/>
            <person name="Shahir S."/>
            <person name="Shamsir M.S."/>
            <person name="Chong C.S."/>
        </authorList>
    </citation>
    <scope>NUCLEOTIDE SEQUENCE [LARGE SCALE GENOMIC DNA]</scope>
    <source>
        <strain evidence="7 9">NH6-79</strain>
    </source>
</reference>
<name>A0A8J3A0J3_9PROT</name>
<dbReference type="Pfam" id="PF00512">
    <property type="entry name" value="HisKA"/>
    <property type="match status" value="1"/>
</dbReference>
<evidence type="ECO:0000256" key="2">
    <source>
        <dbReference type="ARBA" id="ARBA00012438"/>
    </source>
</evidence>
<dbReference type="SUPFAM" id="SSF55874">
    <property type="entry name" value="ATPase domain of HSP90 chaperone/DNA topoisomerase II/histidine kinase"/>
    <property type="match status" value="1"/>
</dbReference>
<keyword evidence="4" id="KW-1133">Transmembrane helix</keyword>
<feature type="domain" description="Histidine kinase" evidence="5">
    <location>
        <begin position="229"/>
        <end position="446"/>
    </location>
</feature>
<reference evidence="6" key="1">
    <citation type="journal article" date="2014" name="Int. J. Syst. Evol. Microbiol.">
        <title>Complete genome sequence of Corynebacterium casei LMG S-19264T (=DSM 44701T), isolated from a smear-ripened cheese.</title>
        <authorList>
            <consortium name="US DOE Joint Genome Institute (JGI-PGF)"/>
            <person name="Walter F."/>
            <person name="Albersmeier A."/>
            <person name="Kalinowski J."/>
            <person name="Ruckert C."/>
        </authorList>
    </citation>
    <scope>NUCLEOTIDE SEQUENCE</scope>
    <source>
        <strain evidence="6">CGMCC 1.14984</strain>
    </source>
</reference>
<evidence type="ECO:0000256" key="3">
    <source>
        <dbReference type="SAM" id="MobiDB-lite"/>
    </source>
</evidence>
<gene>
    <name evidence="7" type="ORF">FF098_002585</name>
    <name evidence="6" type="ORF">GCM10011355_05260</name>
</gene>
<protein>
    <recommendedName>
        <fullName evidence="2">histidine kinase</fullName>
        <ecNumber evidence="2">2.7.13.3</ecNumber>
    </recommendedName>
</protein>
<sequence length="471" mass="52722">MDTVKPAKNRITATFADPELEKAYQGYSRMFFADKDRLMLYAAVAIYGLFVFLDFFVLQNARTEIISIRLLMMVGAIGIIWMTRLEIGKKYFQEIACFLMTMAGVSIAFMIWLEGSVSPPYYVGLVMTAMIMTNLVRIYFMLSIGALSLIYLSFALAVAPMGWTNYVYAAHFFTASSFVLIIISSYIMEIGRRDEYIQYRENQNFAGQLQDMYDDAKRSIKRKNAVLNTLTHIFKTPLHQIIGYAQILEQESLGPHEATEYKEFSSNIHAAGQGLLRTVQRILTYSRLDSGSIKLSRQSTTTAELIDCALSRLVDDIETKKLELEKPERHFRIKVDGALMEQAVYELLANAVEASPEKGTIRISTEETDETVSLVITDQGTGIDLGKLDEIENTLERTEEFLGVSDKISLGITLTSKIVQIHTGKLSFVHAGDGGTVARLTLNRQENEAAFKEPAGATGTDRQDAALKQAS</sequence>
<keyword evidence="4" id="KW-0812">Transmembrane</keyword>
<keyword evidence="4" id="KW-0472">Membrane</keyword>
<evidence type="ECO:0000256" key="4">
    <source>
        <dbReference type="SAM" id="Phobius"/>
    </source>
</evidence>
<dbReference type="EC" id="2.7.13.3" evidence="2"/>
<comment type="catalytic activity">
    <reaction evidence="1">
        <text>ATP + protein L-histidine = ADP + protein N-phospho-L-histidine.</text>
        <dbReference type="EC" id="2.7.13.3"/>
    </reaction>
</comment>
<evidence type="ECO:0000313" key="6">
    <source>
        <dbReference type="EMBL" id="GGH93433.1"/>
    </source>
</evidence>
<dbReference type="AlphaFoldDB" id="A0A8J3A0J3"/>
<dbReference type="Proteomes" id="UP000621856">
    <property type="component" value="Unassembled WGS sequence"/>
</dbReference>
<dbReference type="GO" id="GO:0005886">
    <property type="term" value="C:plasma membrane"/>
    <property type="evidence" value="ECO:0007669"/>
    <property type="project" value="TreeGrafter"/>
</dbReference>
<keyword evidence="9" id="KW-1185">Reference proteome</keyword>
<dbReference type="Proteomes" id="UP000818603">
    <property type="component" value="Unassembled WGS sequence"/>
</dbReference>
<dbReference type="PANTHER" id="PTHR45569:SF1">
    <property type="entry name" value="SENSOR PROTEIN KDPD"/>
    <property type="match status" value="1"/>
</dbReference>
<reference evidence="6" key="3">
    <citation type="submission" date="2020-09" db="EMBL/GenBank/DDBJ databases">
        <authorList>
            <person name="Sun Q."/>
            <person name="Zhou Y."/>
        </authorList>
    </citation>
    <scope>NUCLEOTIDE SEQUENCE</scope>
    <source>
        <strain evidence="6">CGMCC 1.14984</strain>
    </source>
</reference>
<dbReference type="InterPro" id="IPR036097">
    <property type="entry name" value="HisK_dim/P_sf"/>
</dbReference>
<dbReference type="Pfam" id="PF02518">
    <property type="entry name" value="HATPase_c"/>
    <property type="match status" value="1"/>
</dbReference>
<feature type="transmembrane region" description="Helical" evidence="4">
    <location>
        <begin position="38"/>
        <end position="59"/>
    </location>
</feature>
<dbReference type="GO" id="GO:0000155">
    <property type="term" value="F:phosphorelay sensor kinase activity"/>
    <property type="evidence" value="ECO:0007669"/>
    <property type="project" value="InterPro"/>
</dbReference>
<dbReference type="EMBL" id="VCJR02000001">
    <property type="protein sequence ID" value="NHK26794.1"/>
    <property type="molecule type" value="Genomic_DNA"/>
</dbReference>
<evidence type="ECO:0000313" key="7">
    <source>
        <dbReference type="EMBL" id="NHK26794.1"/>
    </source>
</evidence>
<keyword evidence="7" id="KW-0418">Kinase</keyword>
<feature type="transmembrane region" description="Helical" evidence="4">
    <location>
        <begin position="95"/>
        <end position="113"/>
    </location>
</feature>
<comment type="caution">
    <text evidence="6">The sequence shown here is derived from an EMBL/GenBank/DDBJ whole genome shotgun (WGS) entry which is preliminary data.</text>
</comment>
<proteinExistence type="predicted"/>
<dbReference type="SMART" id="SM00388">
    <property type="entry name" value="HisKA"/>
    <property type="match status" value="1"/>
</dbReference>
<dbReference type="Gene3D" id="1.10.287.130">
    <property type="match status" value="1"/>
</dbReference>
<dbReference type="InterPro" id="IPR005467">
    <property type="entry name" value="His_kinase_dom"/>
</dbReference>
<dbReference type="InterPro" id="IPR003661">
    <property type="entry name" value="HisK_dim/P_dom"/>
</dbReference>
<accession>A0A8J3A0J3</accession>
<dbReference type="InterPro" id="IPR003594">
    <property type="entry name" value="HATPase_dom"/>
</dbReference>
<feature type="transmembrane region" description="Helical" evidence="4">
    <location>
        <begin position="169"/>
        <end position="188"/>
    </location>
</feature>
<dbReference type="PANTHER" id="PTHR45569">
    <property type="entry name" value="SENSOR PROTEIN KDPD"/>
    <property type="match status" value="1"/>
</dbReference>
<dbReference type="PROSITE" id="PS50109">
    <property type="entry name" value="HIS_KIN"/>
    <property type="match status" value="1"/>
</dbReference>
<organism evidence="6 8">
    <name type="scientific">Aquisalinus luteolus</name>
    <dbReference type="NCBI Taxonomy" id="1566827"/>
    <lineage>
        <taxon>Bacteria</taxon>
        <taxon>Pseudomonadati</taxon>
        <taxon>Pseudomonadota</taxon>
        <taxon>Alphaproteobacteria</taxon>
        <taxon>Parvularculales</taxon>
        <taxon>Parvularculaceae</taxon>
        <taxon>Aquisalinus</taxon>
    </lineage>
</organism>
<dbReference type="SMART" id="SM00387">
    <property type="entry name" value="HATPase_c"/>
    <property type="match status" value="1"/>
</dbReference>
<dbReference type="InterPro" id="IPR052023">
    <property type="entry name" value="Histidine_kinase_KdpD"/>
</dbReference>